<evidence type="ECO:0008006" key="4">
    <source>
        <dbReference type="Google" id="ProtNLM"/>
    </source>
</evidence>
<dbReference type="RefSeq" id="WP_089556564.1">
    <property type="nucleotide sequence ID" value="NZ_CP022474.1"/>
</dbReference>
<keyword evidence="1" id="KW-0472">Membrane</keyword>
<feature type="transmembrane region" description="Helical" evidence="1">
    <location>
        <begin position="96"/>
        <end position="113"/>
    </location>
</feature>
<evidence type="ECO:0000313" key="2">
    <source>
        <dbReference type="EMBL" id="ASN59856.1"/>
    </source>
</evidence>
<evidence type="ECO:0000313" key="3">
    <source>
        <dbReference type="Proteomes" id="UP000199749"/>
    </source>
</evidence>
<dbReference type="EMBL" id="CP022474">
    <property type="protein sequence ID" value="ASN59856.1"/>
    <property type="molecule type" value="Genomic_DNA"/>
</dbReference>
<keyword evidence="1" id="KW-0812">Transmembrane</keyword>
<evidence type="ECO:0000256" key="1">
    <source>
        <dbReference type="SAM" id="Phobius"/>
    </source>
</evidence>
<reference evidence="2 3" key="1">
    <citation type="submission" date="2017-07" db="EMBL/GenBank/DDBJ databases">
        <title>Lactobacillus curvatus MRS6 whole genome.</title>
        <authorList>
            <person name="Jans C."/>
            <person name="Lagler S."/>
            <person name="Lacroix C."/>
            <person name="Meile L."/>
            <person name="Stevens M.J.A."/>
        </authorList>
    </citation>
    <scope>NUCLEOTIDE SEQUENCE [LARGE SCALE GENOMIC DNA]</scope>
    <source>
        <strain evidence="2 3">MRS6</strain>
    </source>
</reference>
<dbReference type="Proteomes" id="UP000199749">
    <property type="component" value="Chromosome"/>
</dbReference>
<dbReference type="AlphaFoldDB" id="A0AAC9UNP4"/>
<accession>A0AAC9UNP4</accession>
<feature type="transmembrane region" description="Helical" evidence="1">
    <location>
        <begin position="12"/>
        <end position="31"/>
    </location>
</feature>
<gene>
    <name evidence="2" type="ORF">CG419_04095</name>
</gene>
<keyword evidence="1" id="KW-1133">Transmembrane helix</keyword>
<organism evidence="2 3">
    <name type="scientific">Latilactobacillus curvatus</name>
    <name type="common">Lactobacillus curvatus</name>
    <dbReference type="NCBI Taxonomy" id="28038"/>
    <lineage>
        <taxon>Bacteria</taxon>
        <taxon>Bacillati</taxon>
        <taxon>Bacillota</taxon>
        <taxon>Bacilli</taxon>
        <taxon>Lactobacillales</taxon>
        <taxon>Lactobacillaceae</taxon>
        <taxon>Latilactobacillus</taxon>
    </lineage>
</organism>
<name>A0AAC9UNP4_LATCU</name>
<sequence>MTHSLLKRNRILVLMLAIMTIILGITVKPTYATSVSEGQSEVNFTVDIDHAKPTLPDISVAQPDIPRNGQIIRYTADGQATTTGRLPQTNVLKSPFLSLLGIAIILLVIMWRYQQRVRRETQDDAK</sequence>
<proteinExistence type="predicted"/>
<protein>
    <recommendedName>
        <fullName evidence="4">LPXTG cell wall anchor domain-containing protein</fullName>
    </recommendedName>
</protein>